<gene>
    <name evidence="7" type="primary">CFAP96</name>
</gene>
<name>A0A4X2KH73_VOMUR</name>
<sequence>MPGEGGKSDMDRIGLFSEMEYITIGDKYVSPYNRPFNETAGKNRQMLPGGSKMMSALQQGFFEPQFLRIFEGEGYVNLNQVRRRYMLQEAKKNLSKPFLPSNGEKKACGLGSYFGTIGGPVPFFSAQVKPKEKYIAPGKNLYTNPGKKGTGYGYANITIGKQLSHSVDVYDTAKVNLQKENKDHHRLIKGTPFKLNLFPKDYFDSNPYSFDKTLPPLKKLEQPKAIVRPFKPPSPPKKAGGMKAGTFDPFPPYTNDQYGKKIGDKNFAKPERIFHPSSGPKTRPVSSIMSANVKKSLNSKNYLTASVQSY</sequence>
<dbReference type="PANTHER" id="PTHR31144">
    <property type="entry name" value="UPF0602 PROTEIN C4ORF47"/>
    <property type="match status" value="1"/>
</dbReference>
<evidence type="ECO:0000313" key="7">
    <source>
        <dbReference type="Ensembl" id="ENSVURP00010008635.1"/>
    </source>
</evidence>
<dbReference type="GO" id="GO:0005813">
    <property type="term" value="C:centrosome"/>
    <property type="evidence" value="ECO:0007669"/>
    <property type="project" value="UniProtKB-SubCell"/>
</dbReference>
<dbReference type="STRING" id="29139.ENSVURP00010008635"/>
<reference evidence="7" key="3">
    <citation type="submission" date="2025-09" db="UniProtKB">
        <authorList>
            <consortium name="Ensembl"/>
        </authorList>
    </citation>
    <scope>IDENTIFICATION</scope>
</reference>
<proteinExistence type="inferred from homology"/>
<organism evidence="7 8">
    <name type="scientific">Vombatus ursinus</name>
    <name type="common">Common wombat</name>
    <dbReference type="NCBI Taxonomy" id="29139"/>
    <lineage>
        <taxon>Eukaryota</taxon>
        <taxon>Metazoa</taxon>
        <taxon>Chordata</taxon>
        <taxon>Craniata</taxon>
        <taxon>Vertebrata</taxon>
        <taxon>Euteleostomi</taxon>
        <taxon>Mammalia</taxon>
        <taxon>Metatheria</taxon>
        <taxon>Diprotodontia</taxon>
        <taxon>Vombatidae</taxon>
        <taxon>Vombatus</taxon>
    </lineage>
</organism>
<dbReference type="GO" id="GO:0005881">
    <property type="term" value="C:cytoplasmic microtubule"/>
    <property type="evidence" value="ECO:0007669"/>
    <property type="project" value="Ensembl"/>
</dbReference>
<dbReference type="Proteomes" id="UP000314987">
    <property type="component" value="Unassembled WGS sequence"/>
</dbReference>
<evidence type="ECO:0000256" key="5">
    <source>
        <dbReference type="ARBA" id="ARBA00035693"/>
    </source>
</evidence>
<reference evidence="7" key="2">
    <citation type="submission" date="2025-08" db="UniProtKB">
        <authorList>
            <consortium name="Ensembl"/>
        </authorList>
    </citation>
    <scope>IDENTIFICATION</scope>
</reference>
<comment type="subcellular location">
    <subcellularLocation>
        <location evidence="1">Cytoplasm</location>
        <location evidence="1">Cytoskeleton</location>
        <location evidence="1">Microtubule organizing center</location>
        <location evidence="1">Centrosome</location>
    </subcellularLocation>
</comment>
<dbReference type="Ensembl" id="ENSVURT00010009808.1">
    <property type="protein sequence ID" value="ENSVURP00010008635.1"/>
    <property type="gene ID" value="ENSVURG00010006704.1"/>
</dbReference>
<dbReference type="OrthoDB" id="283553at2759"/>
<dbReference type="GeneTree" id="ENSGT00390000010980"/>
<keyword evidence="8" id="KW-1185">Reference proteome</keyword>
<evidence type="ECO:0000313" key="8">
    <source>
        <dbReference type="Proteomes" id="UP000314987"/>
    </source>
</evidence>
<dbReference type="OMA" id="YMMEEAK"/>
<evidence type="ECO:0000256" key="2">
    <source>
        <dbReference type="ARBA" id="ARBA00022490"/>
    </source>
</evidence>
<reference evidence="8" key="1">
    <citation type="submission" date="2018-12" db="EMBL/GenBank/DDBJ databases">
        <authorList>
            <person name="Yazar S."/>
        </authorList>
    </citation>
    <scope>NUCLEOTIDE SEQUENCE [LARGE SCALE GENOMIC DNA]</scope>
</reference>
<evidence type="ECO:0000256" key="1">
    <source>
        <dbReference type="ARBA" id="ARBA00004300"/>
    </source>
</evidence>
<protein>
    <recommendedName>
        <fullName evidence="5">Cilia-and flagella-associated protein 96</fullName>
    </recommendedName>
</protein>
<evidence type="ECO:0000256" key="6">
    <source>
        <dbReference type="SAM" id="MobiDB-lite"/>
    </source>
</evidence>
<dbReference type="Pfam" id="PF15239">
    <property type="entry name" value="CFAP96-like"/>
    <property type="match status" value="1"/>
</dbReference>
<dbReference type="AlphaFoldDB" id="A0A4X2KH73"/>
<keyword evidence="2" id="KW-0963">Cytoplasm</keyword>
<comment type="similarity">
    <text evidence="4">Belongs to the CFAP96 family.</text>
</comment>
<dbReference type="PANTHER" id="PTHR31144:SF1">
    <property type="entry name" value="UPF0602 PROTEIN C4ORF47"/>
    <property type="match status" value="1"/>
</dbReference>
<feature type="region of interest" description="Disordered" evidence="6">
    <location>
        <begin position="258"/>
        <end position="287"/>
    </location>
</feature>
<evidence type="ECO:0000256" key="3">
    <source>
        <dbReference type="ARBA" id="ARBA00023212"/>
    </source>
</evidence>
<dbReference type="GO" id="GO:0097731">
    <property type="term" value="C:9+0 non-motile cilium"/>
    <property type="evidence" value="ECO:0007669"/>
    <property type="project" value="Ensembl"/>
</dbReference>
<feature type="compositionally biased region" description="Basic and acidic residues" evidence="6">
    <location>
        <begin position="258"/>
        <end position="274"/>
    </location>
</feature>
<dbReference type="InterPro" id="IPR029358">
    <property type="entry name" value="CFAP96"/>
</dbReference>
<evidence type="ECO:0000256" key="4">
    <source>
        <dbReference type="ARBA" id="ARBA00035656"/>
    </source>
</evidence>
<keyword evidence="3" id="KW-0206">Cytoskeleton</keyword>
<accession>A0A4X2KH73</accession>